<sequence>MLQYPITIEPDGDGYLVTCPDLPEVTSDGDTIAEAIANGADAVEEALAGRLDDFEDIPHPGTSGNAVAYVSSLIGLKVLLAWGLREQGLTRADLTRATGWHRNQVDRLFDPRHATRLDQFDAAFAAIGKRIEAQTAALDLRSAA</sequence>
<comment type="caution">
    <text evidence="2">The sequence shown here is derived from an EMBL/GenBank/DDBJ whole genome shotgun (WGS) entry which is preliminary data.</text>
</comment>
<dbReference type="Pfam" id="PF15919">
    <property type="entry name" value="HicB_lk_antitox"/>
    <property type="match status" value="1"/>
</dbReference>
<dbReference type="PANTHER" id="PTHR34504:SF4">
    <property type="entry name" value="ANTITOXIN HICB"/>
    <property type="match status" value="1"/>
</dbReference>
<accession>A0A3S3NDF3</accession>
<dbReference type="RefSeq" id="WP_128154425.1">
    <property type="nucleotide sequence ID" value="NZ_JBHSOM010000007.1"/>
</dbReference>
<gene>
    <name evidence="2" type="ORF">EOW66_02060</name>
</gene>
<reference evidence="3" key="1">
    <citation type="submission" date="2019-01" db="EMBL/GenBank/DDBJ databases">
        <title>Sinorhodobacter populi sp. nov. isolated from the symptomatic bark tissue of Populus euramericana canker.</title>
        <authorList>
            <person name="Li Y."/>
        </authorList>
    </citation>
    <scope>NUCLEOTIDE SEQUENCE [LARGE SCALE GENOMIC DNA]</scope>
    <source>
        <strain evidence="3">CGMCC 1.12963</strain>
    </source>
</reference>
<evidence type="ECO:0000259" key="1">
    <source>
        <dbReference type="Pfam" id="PF15919"/>
    </source>
</evidence>
<dbReference type="SUPFAM" id="SSF143100">
    <property type="entry name" value="TTHA1013/TTHA0281-like"/>
    <property type="match status" value="1"/>
</dbReference>
<dbReference type="AlphaFoldDB" id="A0A3S3NDF3"/>
<dbReference type="InterPro" id="IPR051404">
    <property type="entry name" value="TA_system_antitoxin"/>
</dbReference>
<keyword evidence="3" id="KW-1185">Reference proteome</keyword>
<protein>
    <submittedName>
        <fullName evidence="2">Type II toxin-antitoxin system HicB family antitoxin</fullName>
    </submittedName>
</protein>
<proteinExistence type="predicted"/>
<evidence type="ECO:0000313" key="3">
    <source>
        <dbReference type="Proteomes" id="UP000288071"/>
    </source>
</evidence>
<dbReference type="EMBL" id="SAVA01000001">
    <property type="protein sequence ID" value="RWR54873.1"/>
    <property type="molecule type" value="Genomic_DNA"/>
</dbReference>
<organism evidence="2 3">
    <name type="scientific">Paenirhodobacter huangdaonensis</name>
    <dbReference type="NCBI Taxonomy" id="2501515"/>
    <lineage>
        <taxon>Bacteria</taxon>
        <taxon>Pseudomonadati</taxon>
        <taxon>Pseudomonadota</taxon>
        <taxon>Alphaproteobacteria</taxon>
        <taxon>Rhodobacterales</taxon>
        <taxon>Rhodobacter group</taxon>
        <taxon>Paenirhodobacter</taxon>
    </lineage>
</organism>
<name>A0A3S3NDF3_9RHOB</name>
<dbReference type="Gene3D" id="3.30.160.250">
    <property type="match status" value="1"/>
</dbReference>
<dbReference type="InterPro" id="IPR035069">
    <property type="entry name" value="TTHA1013/TTHA0281-like"/>
</dbReference>
<dbReference type="Proteomes" id="UP000288071">
    <property type="component" value="Unassembled WGS sequence"/>
</dbReference>
<reference evidence="2 3" key="2">
    <citation type="submission" date="2019-01" db="EMBL/GenBank/DDBJ databases">
        <title>Sinorhodobacter populi sp. nov. isolated from the symptomatic bark tissue of Populus euramericana canker.</title>
        <authorList>
            <person name="Xu G."/>
        </authorList>
    </citation>
    <scope>NUCLEOTIDE SEQUENCE [LARGE SCALE GENOMIC DNA]</scope>
    <source>
        <strain evidence="2 3">CGMCC 1.12963</strain>
    </source>
</reference>
<feature type="domain" description="HicB-like antitoxin of toxin-antitoxin system" evidence="1">
    <location>
        <begin position="4"/>
        <end position="61"/>
    </location>
</feature>
<dbReference type="PANTHER" id="PTHR34504">
    <property type="entry name" value="ANTITOXIN HICB"/>
    <property type="match status" value="1"/>
</dbReference>
<evidence type="ECO:0000313" key="2">
    <source>
        <dbReference type="EMBL" id="RWR54873.1"/>
    </source>
</evidence>
<dbReference type="InterPro" id="IPR031807">
    <property type="entry name" value="HicB-like"/>
</dbReference>